<evidence type="ECO:0000313" key="16">
    <source>
        <dbReference type="EMBL" id="ADM10441.1"/>
    </source>
</evidence>
<dbReference type="AlphaFoldDB" id="E0TEG9"/>
<organism evidence="16 17">
    <name type="scientific">Parvularcula bermudensis (strain ATCC BAA-594 / HTCC2503 / KCTC 12087)</name>
    <dbReference type="NCBI Taxonomy" id="314260"/>
    <lineage>
        <taxon>Bacteria</taxon>
        <taxon>Pseudomonadati</taxon>
        <taxon>Pseudomonadota</taxon>
        <taxon>Alphaproteobacteria</taxon>
        <taxon>Parvularculales</taxon>
        <taxon>Parvularculaceae</taxon>
        <taxon>Parvularcula</taxon>
    </lineage>
</organism>
<evidence type="ECO:0000256" key="10">
    <source>
        <dbReference type="ARBA" id="ARBA00023270"/>
    </source>
</evidence>
<evidence type="ECO:0000256" key="14">
    <source>
        <dbReference type="PIRSR" id="PIRSR001365-1"/>
    </source>
</evidence>
<keyword evidence="6 12" id="KW-0028">Amino-acid biosynthesis</keyword>
<gene>
    <name evidence="12" type="primary">dapA</name>
    <name evidence="16" type="ordered locus">PB2503_11989</name>
</gene>
<dbReference type="HAMAP" id="MF_00418">
    <property type="entry name" value="DapA"/>
    <property type="match status" value="1"/>
</dbReference>
<dbReference type="HOGENOM" id="CLU_049343_7_0_5"/>
<evidence type="ECO:0000256" key="11">
    <source>
        <dbReference type="ARBA" id="ARBA00047836"/>
    </source>
</evidence>
<evidence type="ECO:0000256" key="1">
    <source>
        <dbReference type="ARBA" id="ARBA00003294"/>
    </source>
</evidence>
<keyword evidence="17" id="KW-1185">Reference proteome</keyword>
<evidence type="ECO:0000256" key="7">
    <source>
        <dbReference type="ARBA" id="ARBA00022915"/>
    </source>
</evidence>
<dbReference type="SMART" id="SM01130">
    <property type="entry name" value="DHDPS"/>
    <property type="match status" value="1"/>
</dbReference>
<evidence type="ECO:0000256" key="12">
    <source>
        <dbReference type="HAMAP-Rule" id="MF_00418"/>
    </source>
</evidence>
<evidence type="ECO:0000256" key="5">
    <source>
        <dbReference type="ARBA" id="ARBA00022490"/>
    </source>
</evidence>
<dbReference type="STRING" id="314260.PB2503_11989"/>
<dbReference type="GO" id="GO:0009089">
    <property type="term" value="P:lysine biosynthetic process via diaminopimelate"/>
    <property type="evidence" value="ECO:0007669"/>
    <property type="project" value="UniProtKB-UniRule"/>
</dbReference>
<comment type="subunit">
    <text evidence="12">Homotetramer; dimer of dimers.</text>
</comment>
<comment type="similarity">
    <text evidence="3 12 13">Belongs to the DapA family.</text>
</comment>
<dbReference type="InterPro" id="IPR002220">
    <property type="entry name" value="DapA-like"/>
</dbReference>
<keyword evidence="10 12" id="KW-0704">Schiff base</keyword>
<dbReference type="PRINTS" id="PR00146">
    <property type="entry name" value="DHPICSNTHASE"/>
</dbReference>
<dbReference type="GO" id="GO:0005829">
    <property type="term" value="C:cytosol"/>
    <property type="evidence" value="ECO:0007669"/>
    <property type="project" value="TreeGrafter"/>
</dbReference>
<accession>E0TEG9</accession>
<comment type="catalytic activity">
    <reaction evidence="11 12">
        <text>L-aspartate 4-semialdehyde + pyruvate = (2S,4S)-4-hydroxy-2,3,4,5-tetrahydrodipicolinate + H2O + H(+)</text>
        <dbReference type="Rhea" id="RHEA:34171"/>
        <dbReference type="ChEBI" id="CHEBI:15361"/>
        <dbReference type="ChEBI" id="CHEBI:15377"/>
        <dbReference type="ChEBI" id="CHEBI:15378"/>
        <dbReference type="ChEBI" id="CHEBI:67139"/>
        <dbReference type="ChEBI" id="CHEBI:537519"/>
        <dbReference type="EC" id="4.3.3.7"/>
    </reaction>
</comment>
<comment type="function">
    <text evidence="1 12">Catalyzes the condensation of (S)-aspartate-beta-semialdehyde [(S)-ASA] and pyruvate to 4-hydroxy-tetrahydrodipicolinate (HTPA).</text>
</comment>
<evidence type="ECO:0000256" key="13">
    <source>
        <dbReference type="PIRNR" id="PIRNR001365"/>
    </source>
</evidence>
<evidence type="ECO:0000256" key="2">
    <source>
        <dbReference type="ARBA" id="ARBA00005120"/>
    </source>
</evidence>
<dbReference type="Gene3D" id="3.20.20.70">
    <property type="entry name" value="Aldolase class I"/>
    <property type="match status" value="1"/>
</dbReference>
<dbReference type="PIRSF" id="PIRSF001365">
    <property type="entry name" value="DHDPS"/>
    <property type="match status" value="1"/>
</dbReference>
<comment type="subcellular location">
    <subcellularLocation>
        <location evidence="12">Cytoplasm</location>
    </subcellularLocation>
</comment>
<feature type="binding site" evidence="12 15">
    <location>
        <position position="54"/>
    </location>
    <ligand>
        <name>pyruvate</name>
        <dbReference type="ChEBI" id="CHEBI:15361"/>
    </ligand>
</feature>
<dbReference type="CDD" id="cd00950">
    <property type="entry name" value="DHDPS"/>
    <property type="match status" value="1"/>
</dbReference>
<dbReference type="InterPro" id="IPR013785">
    <property type="entry name" value="Aldolase_TIM"/>
</dbReference>
<dbReference type="GO" id="GO:0019877">
    <property type="term" value="P:diaminopimelate biosynthetic process"/>
    <property type="evidence" value="ECO:0007669"/>
    <property type="project" value="UniProtKB-UniRule"/>
</dbReference>
<dbReference type="PANTHER" id="PTHR12128:SF66">
    <property type="entry name" value="4-HYDROXY-2-OXOGLUTARATE ALDOLASE, MITOCHONDRIAL"/>
    <property type="match status" value="1"/>
</dbReference>
<dbReference type="PROSITE" id="PS00666">
    <property type="entry name" value="DHDPS_2"/>
    <property type="match status" value="1"/>
</dbReference>
<keyword evidence="5 12" id="KW-0963">Cytoplasm</keyword>
<dbReference type="UniPathway" id="UPA00034">
    <property type="reaction ID" value="UER00017"/>
</dbReference>
<reference evidence="16 17" key="2">
    <citation type="journal article" date="2011" name="J. Bacteriol.">
        <title>Complete genome sequence of strain HTCC2503T of Parvularcula bermudensis, the type species of the order "Parvularculales" in the class Alphaproteobacteria.</title>
        <authorList>
            <person name="Oh H.M."/>
            <person name="Kang I."/>
            <person name="Vergin K.L."/>
            <person name="Kang D."/>
            <person name="Rhee K.H."/>
            <person name="Giovannoni S.J."/>
            <person name="Cho J.C."/>
        </authorList>
    </citation>
    <scope>NUCLEOTIDE SEQUENCE [LARGE SCALE GENOMIC DNA]</scope>
    <source>
        <strain evidence="17">ATCC BAA-594 / HTCC2503 / KCTC 12087</strain>
    </source>
</reference>
<comment type="caution">
    <text evidence="12">Was originally thought to be a dihydrodipicolinate synthase (DHDPS), catalyzing the condensation of (S)-aspartate-beta-semialdehyde [(S)-ASA] and pyruvate to dihydrodipicolinate (DHDP). However, it was shown in E.coli that the product of the enzymatic reaction is not dihydrodipicolinate but in fact (4S)-4-hydroxy-2,3,4,5-tetrahydro-(2S)-dipicolinic acid (HTPA), and that the consecutive dehydration reaction leading to DHDP is not spontaneous but catalyzed by DapB.</text>
</comment>
<evidence type="ECO:0000256" key="6">
    <source>
        <dbReference type="ARBA" id="ARBA00022605"/>
    </source>
</evidence>
<dbReference type="eggNOG" id="COG0329">
    <property type="taxonomic scope" value="Bacteria"/>
</dbReference>
<proteinExistence type="inferred from homology"/>
<dbReference type="Pfam" id="PF00701">
    <property type="entry name" value="DHDPS"/>
    <property type="match status" value="1"/>
</dbReference>
<dbReference type="EMBL" id="CP002156">
    <property type="protein sequence ID" value="ADM10441.1"/>
    <property type="molecule type" value="Genomic_DNA"/>
</dbReference>
<dbReference type="SUPFAM" id="SSF51569">
    <property type="entry name" value="Aldolase"/>
    <property type="match status" value="1"/>
</dbReference>
<dbReference type="KEGG" id="pbr:PB2503_11989"/>
<feature type="active site" description="Proton donor/acceptor" evidence="12 14">
    <location>
        <position position="142"/>
    </location>
</feature>
<dbReference type="InterPro" id="IPR020625">
    <property type="entry name" value="Schiff_base-form_aldolases_AS"/>
</dbReference>
<dbReference type="InterPro" id="IPR020624">
    <property type="entry name" value="Schiff_base-form_aldolases_CS"/>
</dbReference>
<reference evidence="17" key="1">
    <citation type="submission" date="2010-08" db="EMBL/GenBank/DDBJ databases">
        <title>Genome sequence of Parvularcula bermudensis HTCC2503.</title>
        <authorList>
            <person name="Kang D.-M."/>
            <person name="Oh H.-M."/>
            <person name="Cho J.-C."/>
        </authorList>
    </citation>
    <scope>NUCLEOTIDE SEQUENCE [LARGE SCALE GENOMIC DNA]</scope>
    <source>
        <strain evidence="17">ATCC BAA-594 / HTCC2503 / KCTC 12087</strain>
    </source>
</reference>
<dbReference type="GO" id="GO:0008840">
    <property type="term" value="F:4-hydroxy-tetrahydrodipicolinate synthase activity"/>
    <property type="evidence" value="ECO:0007669"/>
    <property type="project" value="UniProtKB-UniRule"/>
</dbReference>
<dbReference type="Proteomes" id="UP000001302">
    <property type="component" value="Chromosome"/>
</dbReference>
<name>E0TEG9_PARBH</name>
<feature type="binding site" evidence="12 15">
    <location>
        <position position="212"/>
    </location>
    <ligand>
        <name>pyruvate</name>
        <dbReference type="ChEBI" id="CHEBI:15361"/>
    </ligand>
</feature>
<feature type="site" description="Part of a proton relay during catalysis" evidence="12">
    <location>
        <position position="53"/>
    </location>
</feature>
<dbReference type="EC" id="4.3.3.7" evidence="4 12"/>
<keyword evidence="8 12" id="KW-0457">Lysine biosynthesis</keyword>
<keyword evidence="9 12" id="KW-0456">Lyase</keyword>
<feature type="site" description="Part of a proton relay during catalysis" evidence="12">
    <location>
        <position position="116"/>
    </location>
</feature>
<evidence type="ECO:0000256" key="15">
    <source>
        <dbReference type="PIRSR" id="PIRSR001365-2"/>
    </source>
</evidence>
<evidence type="ECO:0000313" key="17">
    <source>
        <dbReference type="Proteomes" id="UP000001302"/>
    </source>
</evidence>
<keyword evidence="7 12" id="KW-0220">Diaminopimelate biosynthesis</keyword>
<dbReference type="PROSITE" id="PS00665">
    <property type="entry name" value="DHDPS_1"/>
    <property type="match status" value="1"/>
</dbReference>
<evidence type="ECO:0000256" key="4">
    <source>
        <dbReference type="ARBA" id="ARBA00012086"/>
    </source>
</evidence>
<evidence type="ECO:0000256" key="3">
    <source>
        <dbReference type="ARBA" id="ARBA00007592"/>
    </source>
</evidence>
<dbReference type="PANTHER" id="PTHR12128">
    <property type="entry name" value="DIHYDRODIPICOLINATE SYNTHASE"/>
    <property type="match status" value="1"/>
</dbReference>
<protein>
    <recommendedName>
        <fullName evidence="4 12">4-hydroxy-tetrahydrodipicolinate synthase</fullName>
        <shortName evidence="12">HTPA synthase</shortName>
        <ecNumber evidence="4 12">4.3.3.7</ecNumber>
    </recommendedName>
</protein>
<evidence type="ECO:0000256" key="8">
    <source>
        <dbReference type="ARBA" id="ARBA00023154"/>
    </source>
</evidence>
<evidence type="ECO:0000256" key="9">
    <source>
        <dbReference type="ARBA" id="ARBA00023239"/>
    </source>
</evidence>
<comment type="pathway">
    <text evidence="2 12">Amino-acid biosynthesis; L-lysine biosynthesis via DAP pathway; (S)-tetrahydrodipicolinate from L-aspartate: step 3/4.</text>
</comment>
<sequence length="300" mass="31586">MAFSLATVTQWMAGSMTALVTPFKGGEVDYDAYAALIERQIAAGTRAVIPVGTTGESATLSEREHIAVVTHCVETVKGRIPVIAGAGSNNTVAAIRLAEQAEGAGADALLATTGYYNKPPQSGIEAHYRHLAEATDLPILVYNVPGRTQTDVAVETLARLSTVPTIVGVKDATGDLGRVALHRRACGKDFIQLSGEDMTAVGYNAMGGQGCISVTANVAPEQCAQLQDACLNGRFADALELQDRLTALHEALFVETSPGPTKYALARLGLCREELRLPLVPTSERSKAAVDRALDELGLL</sequence>
<feature type="active site" description="Schiff-base intermediate with substrate" evidence="12 14">
    <location>
        <position position="170"/>
    </location>
</feature>
<dbReference type="NCBIfam" id="TIGR00674">
    <property type="entry name" value="dapA"/>
    <property type="match status" value="1"/>
</dbReference>
<dbReference type="InterPro" id="IPR005263">
    <property type="entry name" value="DapA"/>
</dbReference>